<name>A0A317Z6T4_STAPS</name>
<gene>
    <name evidence="1" type="ORF">DD924_11860</name>
</gene>
<protein>
    <submittedName>
        <fullName evidence="1">Uncharacterized protein</fullName>
    </submittedName>
</protein>
<organism evidence="1 2">
    <name type="scientific">Staphylococcus pseudintermedius</name>
    <dbReference type="NCBI Taxonomy" id="283734"/>
    <lineage>
        <taxon>Bacteria</taxon>
        <taxon>Bacillati</taxon>
        <taxon>Bacillota</taxon>
        <taxon>Bacilli</taxon>
        <taxon>Bacillales</taxon>
        <taxon>Staphylococcaceae</taxon>
        <taxon>Staphylococcus</taxon>
        <taxon>Staphylococcus intermedius group</taxon>
    </lineage>
</organism>
<reference evidence="1 2" key="1">
    <citation type="journal article" date="2018" name="Vet. Microbiol.">
        <title>Clonal diversity and geographic distribution of methicillin-resistant Staphylococcus pseudintermedius from Australian animals: Discovery of novel sequence types.</title>
        <authorList>
            <person name="Worthing K.A."/>
            <person name="Abraham S."/>
            <person name="Coombs G.W."/>
            <person name="Pang S."/>
            <person name="Saputra S."/>
            <person name="Jordan D."/>
            <person name="Trott D.J."/>
            <person name="Norris J.M."/>
        </authorList>
    </citation>
    <scope>NUCLEOTIDE SEQUENCE [LARGE SCALE GENOMIC DNA]</scope>
    <source>
        <strain evidence="1 2">ST71 3</strain>
    </source>
</reference>
<accession>A0A317Z6T4</accession>
<comment type="caution">
    <text evidence="1">The sequence shown here is derived from an EMBL/GenBank/DDBJ whole genome shotgun (WGS) entry which is preliminary data.</text>
</comment>
<sequence>MSPEVPLYNSEGNKIGSYVKLGNLKVRVYGLYTAYGFDQFILTTNEFEKIKTRFGLSIKTQTDIFEFL</sequence>
<evidence type="ECO:0000313" key="2">
    <source>
        <dbReference type="Proteomes" id="UP000246351"/>
    </source>
</evidence>
<dbReference type="EMBL" id="QEIV01001158">
    <property type="protein sequence ID" value="PWZ97766.1"/>
    <property type="molecule type" value="Genomic_DNA"/>
</dbReference>
<proteinExistence type="predicted"/>
<dbReference type="Proteomes" id="UP000246351">
    <property type="component" value="Unassembled WGS sequence"/>
</dbReference>
<dbReference type="STRING" id="937773.SPSINT_1280"/>
<dbReference type="AlphaFoldDB" id="A0A317Z6T4"/>
<dbReference type="RefSeq" id="WP_015729207.1">
    <property type="nucleotide sequence ID" value="NZ_BAAFHW010000645.1"/>
</dbReference>
<evidence type="ECO:0000313" key="1">
    <source>
        <dbReference type="EMBL" id="PWZ97766.1"/>
    </source>
</evidence>